<dbReference type="Proteomes" id="UP000054815">
    <property type="component" value="Unassembled WGS sequence"/>
</dbReference>
<organism evidence="1 2">
    <name type="scientific">Trichinella pseudospiralis</name>
    <name type="common">Parasitic roundworm</name>
    <dbReference type="NCBI Taxonomy" id="6337"/>
    <lineage>
        <taxon>Eukaryota</taxon>
        <taxon>Metazoa</taxon>
        <taxon>Ecdysozoa</taxon>
        <taxon>Nematoda</taxon>
        <taxon>Enoplea</taxon>
        <taxon>Dorylaimia</taxon>
        <taxon>Trichinellida</taxon>
        <taxon>Trichinellidae</taxon>
        <taxon>Trichinella</taxon>
    </lineage>
</organism>
<proteinExistence type="predicted"/>
<sequence length="88" mass="9907">MSVNFIQTETTEFLMSAQHSTDVSPWKPRSPFLCKNKNEGRLTHTVLASQSGSGMNEDDLGETEITIALDRLRINKTCKRCRSIHLAL</sequence>
<comment type="caution">
    <text evidence="1">The sequence shown here is derived from an EMBL/GenBank/DDBJ whole genome shotgun (WGS) entry which is preliminary data.</text>
</comment>
<dbReference type="AlphaFoldDB" id="A0A0V0Y863"/>
<dbReference type="EMBL" id="JYDU01000045">
    <property type="protein sequence ID" value="KRX96346.1"/>
    <property type="molecule type" value="Genomic_DNA"/>
</dbReference>
<gene>
    <name evidence="1" type="ORF">T4E_1458</name>
</gene>
<accession>A0A0V0Y863</accession>
<evidence type="ECO:0000313" key="2">
    <source>
        <dbReference type="Proteomes" id="UP000054815"/>
    </source>
</evidence>
<protein>
    <submittedName>
        <fullName evidence="1">Uncharacterized protein</fullName>
    </submittedName>
</protein>
<name>A0A0V0Y863_TRIPS</name>
<reference evidence="1 2" key="1">
    <citation type="submission" date="2015-01" db="EMBL/GenBank/DDBJ databases">
        <title>Evolution of Trichinella species and genotypes.</title>
        <authorList>
            <person name="Korhonen P.K."/>
            <person name="Edoardo P."/>
            <person name="Giuseppe L.R."/>
            <person name="Gasser R.B."/>
        </authorList>
    </citation>
    <scope>NUCLEOTIDE SEQUENCE [LARGE SCALE GENOMIC DNA]</scope>
    <source>
        <strain evidence="1">ISS141</strain>
    </source>
</reference>
<evidence type="ECO:0000313" key="1">
    <source>
        <dbReference type="EMBL" id="KRX96346.1"/>
    </source>
</evidence>